<dbReference type="Proteomes" id="UP000321723">
    <property type="component" value="Unassembled WGS sequence"/>
</dbReference>
<protein>
    <submittedName>
        <fullName evidence="2">Uncharacterized protein</fullName>
    </submittedName>
</protein>
<feature type="region of interest" description="Disordered" evidence="1">
    <location>
        <begin position="1"/>
        <end position="86"/>
    </location>
</feature>
<organism evidence="2 3">
    <name type="scientific">Cellulomonas hominis</name>
    <dbReference type="NCBI Taxonomy" id="156981"/>
    <lineage>
        <taxon>Bacteria</taxon>
        <taxon>Bacillati</taxon>
        <taxon>Actinomycetota</taxon>
        <taxon>Actinomycetes</taxon>
        <taxon>Micrococcales</taxon>
        <taxon>Cellulomonadaceae</taxon>
        <taxon>Cellulomonas</taxon>
    </lineage>
</organism>
<dbReference type="AlphaFoldDB" id="A0A511FCG5"/>
<accession>A0A511FCG5</accession>
<gene>
    <name evidence="2" type="ORF">CHO01_20550</name>
</gene>
<dbReference type="EMBL" id="BJVQ01000026">
    <property type="protein sequence ID" value="GEL46939.1"/>
    <property type="molecule type" value="Genomic_DNA"/>
</dbReference>
<feature type="compositionally biased region" description="Gly residues" evidence="1">
    <location>
        <begin position="1"/>
        <end position="11"/>
    </location>
</feature>
<reference evidence="2 3" key="1">
    <citation type="submission" date="2019-07" db="EMBL/GenBank/DDBJ databases">
        <title>Whole genome shotgun sequence of Cellulomonas hominis NBRC 16055.</title>
        <authorList>
            <person name="Hosoyama A."/>
            <person name="Uohara A."/>
            <person name="Ohji S."/>
            <person name="Ichikawa N."/>
        </authorList>
    </citation>
    <scope>NUCLEOTIDE SEQUENCE [LARGE SCALE GENOMIC DNA]</scope>
    <source>
        <strain evidence="2 3">NBRC 16055</strain>
    </source>
</reference>
<evidence type="ECO:0000313" key="3">
    <source>
        <dbReference type="Proteomes" id="UP000321723"/>
    </source>
</evidence>
<proteinExistence type="predicted"/>
<comment type="caution">
    <text evidence="2">The sequence shown here is derived from an EMBL/GenBank/DDBJ whole genome shotgun (WGS) entry which is preliminary data.</text>
</comment>
<keyword evidence="3" id="KW-1185">Reference proteome</keyword>
<feature type="compositionally biased region" description="Pro residues" evidence="1">
    <location>
        <begin position="14"/>
        <end position="26"/>
    </location>
</feature>
<sequence length="86" mass="8507">MVVPGPGGGAGAPWQPPATNPVPSLPRPARRPVTLDQRVGAGVAGGARGVTMAERPGAGDPGAAADRAGGGSPPMTTRRLPRPREL</sequence>
<evidence type="ECO:0000313" key="2">
    <source>
        <dbReference type="EMBL" id="GEL46939.1"/>
    </source>
</evidence>
<feature type="compositionally biased region" description="Low complexity" evidence="1">
    <location>
        <begin position="55"/>
        <end position="78"/>
    </location>
</feature>
<name>A0A511FCG5_9CELL</name>
<evidence type="ECO:0000256" key="1">
    <source>
        <dbReference type="SAM" id="MobiDB-lite"/>
    </source>
</evidence>